<accession>A0A1Y2SAH9</accession>
<dbReference type="AlphaFoldDB" id="A0A1Y2SAH9"/>
<dbReference type="GO" id="GO:0140359">
    <property type="term" value="F:ABC-type transporter activity"/>
    <property type="evidence" value="ECO:0007669"/>
    <property type="project" value="InterPro"/>
</dbReference>
<dbReference type="NCBIfam" id="TIGR01194">
    <property type="entry name" value="cyc_pep_trnsptr"/>
    <property type="match status" value="1"/>
</dbReference>
<dbReference type="SUPFAM" id="SSF52540">
    <property type="entry name" value="P-loop containing nucleoside triphosphate hydrolases"/>
    <property type="match status" value="1"/>
</dbReference>
<feature type="transmembrane region" description="Helical" evidence="7">
    <location>
        <begin position="283"/>
        <end position="303"/>
    </location>
</feature>
<evidence type="ECO:0000313" key="11">
    <source>
        <dbReference type="Proteomes" id="UP000194350"/>
    </source>
</evidence>
<feature type="domain" description="ABC transporter" evidence="8">
    <location>
        <begin position="341"/>
        <end position="552"/>
    </location>
</feature>
<feature type="transmembrane region" description="Helical" evidence="7">
    <location>
        <begin position="142"/>
        <end position="160"/>
    </location>
</feature>
<feature type="transmembrane region" description="Helical" evidence="7">
    <location>
        <begin position="67"/>
        <end position="92"/>
    </location>
</feature>
<keyword evidence="5 7" id="KW-1133">Transmembrane helix</keyword>
<keyword evidence="6 7" id="KW-0472">Membrane</keyword>
<dbReference type="EMBL" id="MUBJ01000029">
    <property type="protein sequence ID" value="OTA14504.1"/>
    <property type="molecule type" value="Genomic_DNA"/>
</dbReference>
<dbReference type="InterPro" id="IPR036640">
    <property type="entry name" value="ABC1_TM_sf"/>
</dbReference>
<organism evidence="10 11">
    <name type="scientific">Xenorhabdus vietnamensis</name>
    <dbReference type="NCBI Taxonomy" id="351656"/>
    <lineage>
        <taxon>Bacteria</taxon>
        <taxon>Pseudomonadati</taxon>
        <taxon>Pseudomonadota</taxon>
        <taxon>Gammaproteobacteria</taxon>
        <taxon>Enterobacterales</taxon>
        <taxon>Morganellaceae</taxon>
        <taxon>Xenorhabdus</taxon>
    </lineage>
</organism>
<protein>
    <submittedName>
        <fullName evidence="10">Cyclic peptide transporter</fullName>
    </submittedName>
</protein>
<dbReference type="InterPro" id="IPR003439">
    <property type="entry name" value="ABC_transporter-like_ATP-bd"/>
</dbReference>
<evidence type="ECO:0000259" key="8">
    <source>
        <dbReference type="PROSITE" id="PS50893"/>
    </source>
</evidence>
<dbReference type="Gene3D" id="3.40.50.300">
    <property type="entry name" value="P-loop containing nucleotide triphosphate hydrolases"/>
    <property type="match status" value="1"/>
</dbReference>
<comment type="subcellular location">
    <subcellularLocation>
        <location evidence="1">Cell membrane</location>
        <topology evidence="1">Multi-pass membrane protein</topology>
    </subcellularLocation>
</comment>
<reference evidence="10 11" key="1">
    <citation type="submission" date="2016-10" db="EMBL/GenBank/DDBJ databases">
        <title>Systematic genetic and metabolomic analysis of Xenorhabdus and Photorhabdus spp., highlights the requirements for a dual symbiotic and pathogenic life style.</title>
        <authorList>
            <person name="Tobias N.J."/>
            <person name="Wolff H."/>
            <person name="Djahanschiri B."/>
            <person name="Pidot S.J."/>
            <person name="Stinear T.P."/>
            <person name="Ebersberger I."/>
            <person name="Bode H.B."/>
        </authorList>
    </citation>
    <scope>NUCLEOTIDE SEQUENCE [LARGE SCALE GENOMIC DNA]</scope>
    <source>
        <strain evidence="10 11">DSM 22392</strain>
    </source>
</reference>
<name>A0A1Y2SAH9_9GAMM</name>
<feature type="domain" description="ABC transmembrane type-1" evidence="9">
    <location>
        <begin position="15"/>
        <end position="308"/>
    </location>
</feature>
<comment type="caution">
    <text evidence="10">The sequence shown here is derived from an EMBL/GenBank/DDBJ whole genome shotgun (WGS) entry which is preliminary data.</text>
</comment>
<dbReference type="InterPro" id="IPR011527">
    <property type="entry name" value="ABC1_TM_dom"/>
</dbReference>
<evidence type="ECO:0000259" key="9">
    <source>
        <dbReference type="PROSITE" id="PS50929"/>
    </source>
</evidence>
<evidence type="ECO:0000256" key="5">
    <source>
        <dbReference type="ARBA" id="ARBA00022989"/>
    </source>
</evidence>
<evidence type="ECO:0000256" key="3">
    <source>
        <dbReference type="ARBA" id="ARBA00022741"/>
    </source>
</evidence>
<dbReference type="PANTHER" id="PTHR24221:SF654">
    <property type="entry name" value="ATP-BINDING CASSETTE SUB-FAMILY B MEMBER 6"/>
    <property type="match status" value="1"/>
</dbReference>
<dbReference type="PROSITE" id="PS50929">
    <property type="entry name" value="ABC_TM1F"/>
    <property type="match status" value="1"/>
</dbReference>
<keyword evidence="11" id="KW-1185">Reference proteome</keyword>
<gene>
    <name evidence="10" type="ORF">Xvie_03663</name>
</gene>
<evidence type="ECO:0000256" key="7">
    <source>
        <dbReference type="SAM" id="Phobius"/>
    </source>
</evidence>
<keyword evidence="2 7" id="KW-0812">Transmembrane</keyword>
<dbReference type="GO" id="GO:0005524">
    <property type="term" value="F:ATP binding"/>
    <property type="evidence" value="ECO:0007669"/>
    <property type="project" value="UniProtKB-KW"/>
</dbReference>
<sequence length="552" mass="62114">MGLFRSFSHSAPNRVLLSIFFGALAGAIYALLIPLTLSGLQSLPPSVSILDEKTISVLGVTVSNYRLALLFLIAIVLILFFTSISEILLINVGIDFARKLRKNIYHKISLLSIVELERLGLARITTILTTDVMQVIQGAKTIPTIVISMVTVTGMMLYLYVVNDEIVFFILKAIAFGVLTYQIPIYFSRHYLMKTRNKVDELRNLNIALVRGAKELKLDRAKRDYFHQNILNAVEDNIASNEKKGQTILAIAVNYGDLLSFFVIGFTMFIFGNYHAVTAQELIAVIMTLLYITAPISVIINNVHNITLAAISMKKIREIVSIMPAESTIGGDGTLMPWREMTFNDVVYEHVVHDQDTAFSIGPVNFTLRQGDLIYIVGGNGCGKSTLAKLITQHYLPSRGLIKVDDQEIDDRNRDAVRQHIGCIYSDYHLFDSLLIAADTSDLEIEEYLKSLGLSHKVSIKSGVFSTTSLSDGQRKRLALLTVLLDNKNIYLFDEWAADQDPEFKRIFYEKILPEMKQRGKTVVVITHDDHYFHLADRVFRMDSGMMTILKQ</sequence>
<evidence type="ECO:0000313" key="10">
    <source>
        <dbReference type="EMBL" id="OTA14504.1"/>
    </source>
</evidence>
<dbReference type="InterPro" id="IPR039421">
    <property type="entry name" value="Type_1_exporter"/>
</dbReference>
<feature type="transmembrane region" description="Helical" evidence="7">
    <location>
        <begin position="248"/>
        <end position="271"/>
    </location>
</feature>
<keyword evidence="3" id="KW-0547">Nucleotide-binding</keyword>
<evidence type="ECO:0000256" key="2">
    <source>
        <dbReference type="ARBA" id="ARBA00022692"/>
    </source>
</evidence>
<dbReference type="SMART" id="SM00382">
    <property type="entry name" value="AAA"/>
    <property type="match status" value="1"/>
</dbReference>
<dbReference type="Proteomes" id="UP000194350">
    <property type="component" value="Unassembled WGS sequence"/>
</dbReference>
<evidence type="ECO:0000256" key="1">
    <source>
        <dbReference type="ARBA" id="ARBA00004651"/>
    </source>
</evidence>
<dbReference type="GO" id="GO:0005886">
    <property type="term" value="C:plasma membrane"/>
    <property type="evidence" value="ECO:0007669"/>
    <property type="project" value="UniProtKB-SubCell"/>
</dbReference>
<keyword evidence="4" id="KW-0067">ATP-binding</keyword>
<dbReference type="PROSITE" id="PS50893">
    <property type="entry name" value="ABC_TRANSPORTER_2"/>
    <property type="match status" value="1"/>
</dbReference>
<dbReference type="Pfam" id="PF00005">
    <property type="entry name" value="ABC_tran"/>
    <property type="match status" value="1"/>
</dbReference>
<dbReference type="GO" id="GO:1904680">
    <property type="term" value="F:peptide transmembrane transporter activity"/>
    <property type="evidence" value="ECO:0007669"/>
    <property type="project" value="InterPro"/>
</dbReference>
<feature type="transmembrane region" description="Helical" evidence="7">
    <location>
        <begin position="15"/>
        <end position="37"/>
    </location>
</feature>
<evidence type="ECO:0000256" key="6">
    <source>
        <dbReference type="ARBA" id="ARBA00023136"/>
    </source>
</evidence>
<dbReference type="SUPFAM" id="SSF90123">
    <property type="entry name" value="ABC transporter transmembrane region"/>
    <property type="match status" value="1"/>
</dbReference>
<dbReference type="InterPro" id="IPR027417">
    <property type="entry name" value="P-loop_NTPase"/>
</dbReference>
<dbReference type="InterPro" id="IPR003593">
    <property type="entry name" value="AAA+_ATPase"/>
</dbReference>
<proteinExistence type="predicted"/>
<dbReference type="STRING" id="351656.Xvie_03663"/>
<feature type="transmembrane region" description="Helical" evidence="7">
    <location>
        <begin position="166"/>
        <end position="187"/>
    </location>
</feature>
<dbReference type="InterPro" id="IPR005898">
    <property type="entry name" value="Cyc_pep_transpt_SyrD/YojI"/>
</dbReference>
<dbReference type="GO" id="GO:0016887">
    <property type="term" value="F:ATP hydrolysis activity"/>
    <property type="evidence" value="ECO:0007669"/>
    <property type="project" value="InterPro"/>
</dbReference>
<dbReference type="RefSeq" id="WP_167376310.1">
    <property type="nucleotide sequence ID" value="NZ_CAWNGD010000072.1"/>
</dbReference>
<dbReference type="PANTHER" id="PTHR24221">
    <property type="entry name" value="ATP-BINDING CASSETTE SUB-FAMILY B"/>
    <property type="match status" value="1"/>
</dbReference>
<dbReference type="GO" id="GO:0015833">
    <property type="term" value="P:peptide transport"/>
    <property type="evidence" value="ECO:0007669"/>
    <property type="project" value="InterPro"/>
</dbReference>
<evidence type="ECO:0000256" key="4">
    <source>
        <dbReference type="ARBA" id="ARBA00022840"/>
    </source>
</evidence>
<dbReference type="Gene3D" id="1.20.1560.10">
    <property type="entry name" value="ABC transporter type 1, transmembrane domain"/>
    <property type="match status" value="1"/>
</dbReference>